<evidence type="ECO:0000313" key="3">
    <source>
        <dbReference type="Proteomes" id="UP001273166"/>
    </source>
</evidence>
<keyword evidence="2" id="KW-0418">Kinase</keyword>
<sequence>MNLPSKKSILKSVSTGLAELHDTNIIHTDIKPSNILIDYEEVSEGDPAVTQVRISDLEDSVLLPPGSSIGGCLCGNELWQSPESWERAKQNTSSDIYSLAIVSIYVMLDDMILHAGEAELSGDIAWWHVLRRHISYFGDEEGFRGLLDHIGRESPFHECLIAVAADFDPERPRKPFALWHYVNPDFRDLIEKMARLDPKKRITAREALHHPWFQRGERAS</sequence>
<dbReference type="GO" id="GO:0005634">
    <property type="term" value="C:nucleus"/>
    <property type="evidence" value="ECO:0007669"/>
    <property type="project" value="TreeGrafter"/>
</dbReference>
<dbReference type="GO" id="GO:0005524">
    <property type="term" value="F:ATP binding"/>
    <property type="evidence" value="ECO:0007669"/>
    <property type="project" value="InterPro"/>
</dbReference>
<gene>
    <name evidence="2" type="ORF">B0T15DRAFT_565170</name>
</gene>
<reference evidence="2" key="1">
    <citation type="journal article" date="2023" name="Mol. Phylogenet. Evol.">
        <title>Genome-scale phylogeny and comparative genomics of the fungal order Sordariales.</title>
        <authorList>
            <person name="Hensen N."/>
            <person name="Bonometti L."/>
            <person name="Westerberg I."/>
            <person name="Brannstrom I.O."/>
            <person name="Guillou S."/>
            <person name="Cros-Aarteil S."/>
            <person name="Calhoun S."/>
            <person name="Haridas S."/>
            <person name="Kuo A."/>
            <person name="Mondo S."/>
            <person name="Pangilinan J."/>
            <person name="Riley R."/>
            <person name="LaButti K."/>
            <person name="Andreopoulos B."/>
            <person name="Lipzen A."/>
            <person name="Chen C."/>
            <person name="Yan M."/>
            <person name="Daum C."/>
            <person name="Ng V."/>
            <person name="Clum A."/>
            <person name="Steindorff A."/>
            <person name="Ohm R.A."/>
            <person name="Martin F."/>
            <person name="Silar P."/>
            <person name="Natvig D.O."/>
            <person name="Lalanne C."/>
            <person name="Gautier V."/>
            <person name="Ament-Velasquez S.L."/>
            <person name="Kruys A."/>
            <person name="Hutchinson M.I."/>
            <person name="Powell A.J."/>
            <person name="Barry K."/>
            <person name="Miller A.N."/>
            <person name="Grigoriev I.V."/>
            <person name="Debuchy R."/>
            <person name="Gladieux P."/>
            <person name="Hiltunen Thoren M."/>
            <person name="Johannesson H."/>
        </authorList>
    </citation>
    <scope>NUCLEOTIDE SEQUENCE</scope>
    <source>
        <strain evidence="2">CBS 333.67</strain>
    </source>
</reference>
<dbReference type="PANTHER" id="PTHR44167">
    <property type="entry name" value="OVARIAN-SPECIFIC SERINE/THREONINE-PROTEIN KINASE LOK-RELATED"/>
    <property type="match status" value="1"/>
</dbReference>
<dbReference type="GO" id="GO:0004674">
    <property type="term" value="F:protein serine/threonine kinase activity"/>
    <property type="evidence" value="ECO:0007669"/>
    <property type="project" value="TreeGrafter"/>
</dbReference>
<dbReference type="SMART" id="SM00220">
    <property type="entry name" value="S_TKc"/>
    <property type="match status" value="1"/>
</dbReference>
<dbReference type="PANTHER" id="PTHR44167:SF24">
    <property type="entry name" value="SERINE_THREONINE-PROTEIN KINASE CHK2"/>
    <property type="match status" value="1"/>
</dbReference>
<feature type="domain" description="Protein kinase" evidence="1">
    <location>
        <begin position="1"/>
        <end position="213"/>
    </location>
</feature>
<evidence type="ECO:0000313" key="2">
    <source>
        <dbReference type="EMBL" id="KAK3311638.1"/>
    </source>
</evidence>
<keyword evidence="3" id="KW-1185">Reference proteome</keyword>
<reference evidence="2" key="2">
    <citation type="submission" date="2023-06" db="EMBL/GenBank/DDBJ databases">
        <authorList>
            <consortium name="Lawrence Berkeley National Laboratory"/>
            <person name="Mondo S.J."/>
            <person name="Hensen N."/>
            <person name="Bonometti L."/>
            <person name="Westerberg I."/>
            <person name="Brannstrom I.O."/>
            <person name="Guillou S."/>
            <person name="Cros-Aarteil S."/>
            <person name="Calhoun S."/>
            <person name="Haridas S."/>
            <person name="Kuo A."/>
            <person name="Pangilinan J."/>
            <person name="Riley R."/>
            <person name="Labutti K."/>
            <person name="Andreopoulos B."/>
            <person name="Lipzen A."/>
            <person name="Chen C."/>
            <person name="Yanf M."/>
            <person name="Daum C."/>
            <person name="Ng V."/>
            <person name="Clum A."/>
            <person name="Steindorff A."/>
            <person name="Ohm R."/>
            <person name="Martin F."/>
            <person name="Silar P."/>
            <person name="Natvig D."/>
            <person name="Lalanne C."/>
            <person name="Gautier V."/>
            <person name="Ament-Velasquez S.L."/>
            <person name="Kruys A."/>
            <person name="Hutchinson M.I."/>
            <person name="Powell A.J."/>
            <person name="Barry K."/>
            <person name="Miller A.N."/>
            <person name="Grigoriev I.V."/>
            <person name="Debuchy R."/>
            <person name="Gladieux P."/>
            <person name="Thoren M.H."/>
            <person name="Johannesson H."/>
        </authorList>
    </citation>
    <scope>NUCLEOTIDE SEQUENCE</scope>
    <source>
        <strain evidence="2">CBS 333.67</strain>
    </source>
</reference>
<dbReference type="GO" id="GO:0005737">
    <property type="term" value="C:cytoplasm"/>
    <property type="evidence" value="ECO:0007669"/>
    <property type="project" value="TreeGrafter"/>
</dbReference>
<comment type="caution">
    <text evidence="2">The sequence shown here is derived from an EMBL/GenBank/DDBJ whole genome shotgun (WGS) entry which is preliminary data.</text>
</comment>
<dbReference type="AlphaFoldDB" id="A0AAJ0H4F5"/>
<dbReference type="InterPro" id="IPR000719">
    <property type="entry name" value="Prot_kinase_dom"/>
</dbReference>
<proteinExistence type="predicted"/>
<name>A0AAJ0H4F5_9PEZI</name>
<evidence type="ECO:0000259" key="1">
    <source>
        <dbReference type="PROSITE" id="PS50011"/>
    </source>
</evidence>
<organism evidence="2 3">
    <name type="scientific">Chaetomium strumarium</name>
    <dbReference type="NCBI Taxonomy" id="1170767"/>
    <lineage>
        <taxon>Eukaryota</taxon>
        <taxon>Fungi</taxon>
        <taxon>Dikarya</taxon>
        <taxon>Ascomycota</taxon>
        <taxon>Pezizomycotina</taxon>
        <taxon>Sordariomycetes</taxon>
        <taxon>Sordariomycetidae</taxon>
        <taxon>Sordariales</taxon>
        <taxon>Chaetomiaceae</taxon>
        <taxon>Chaetomium</taxon>
    </lineage>
</organism>
<dbReference type="RefSeq" id="XP_062727418.1">
    <property type="nucleotide sequence ID" value="XM_062870658.1"/>
</dbReference>
<dbReference type="Pfam" id="PF00069">
    <property type="entry name" value="Pkinase"/>
    <property type="match status" value="1"/>
</dbReference>
<accession>A0AAJ0H4F5</accession>
<dbReference type="InterPro" id="IPR008271">
    <property type="entry name" value="Ser/Thr_kinase_AS"/>
</dbReference>
<dbReference type="Gene3D" id="1.10.510.10">
    <property type="entry name" value="Transferase(Phosphotransferase) domain 1"/>
    <property type="match status" value="1"/>
</dbReference>
<dbReference type="PROSITE" id="PS00108">
    <property type="entry name" value="PROTEIN_KINASE_ST"/>
    <property type="match status" value="1"/>
</dbReference>
<dbReference type="EMBL" id="JAUDZG010000001">
    <property type="protein sequence ID" value="KAK3311638.1"/>
    <property type="molecule type" value="Genomic_DNA"/>
</dbReference>
<dbReference type="PROSITE" id="PS50011">
    <property type="entry name" value="PROTEIN_KINASE_DOM"/>
    <property type="match status" value="1"/>
</dbReference>
<dbReference type="InterPro" id="IPR011009">
    <property type="entry name" value="Kinase-like_dom_sf"/>
</dbReference>
<dbReference type="GeneID" id="87889487"/>
<dbReference type="Proteomes" id="UP001273166">
    <property type="component" value="Unassembled WGS sequence"/>
</dbReference>
<dbReference type="SUPFAM" id="SSF56112">
    <property type="entry name" value="Protein kinase-like (PK-like)"/>
    <property type="match status" value="1"/>
</dbReference>
<keyword evidence="2" id="KW-0808">Transferase</keyword>
<dbReference type="GO" id="GO:0044773">
    <property type="term" value="P:mitotic DNA damage checkpoint signaling"/>
    <property type="evidence" value="ECO:0007669"/>
    <property type="project" value="TreeGrafter"/>
</dbReference>
<protein>
    <submittedName>
        <fullName evidence="2">Kinase-like domain-containing protein</fullName>
    </submittedName>
</protein>